<reference evidence="3" key="1">
    <citation type="journal article" date="2018" name="Front. Microbiol.">
        <title>Genome-Based Analysis Reveals the Taxonomy and Diversity of the Family Idiomarinaceae.</title>
        <authorList>
            <person name="Liu Y."/>
            <person name="Lai Q."/>
            <person name="Shao Z."/>
        </authorList>
    </citation>
    <scope>NUCLEOTIDE SEQUENCE [LARGE SCALE GENOMIC DNA]</scope>
    <source>
        <strain evidence="3">c121</strain>
    </source>
</reference>
<evidence type="ECO:0000313" key="3">
    <source>
        <dbReference type="Proteomes" id="UP000287022"/>
    </source>
</evidence>
<feature type="compositionally biased region" description="Basic and acidic residues" evidence="1">
    <location>
        <begin position="87"/>
        <end position="98"/>
    </location>
</feature>
<dbReference type="Pfam" id="PF07130">
    <property type="entry name" value="YebG"/>
    <property type="match status" value="1"/>
</dbReference>
<sequence length="107" mass="11683">MAVVTQYVVVRNGEEKMTFTSKAEADAHDKMLDMVDELLPLLERSEAVNDEQKLEDLAFFLAREREQVLIALGAKKPAKKKAPKPAAKVEPEAEKADATAEAASDAA</sequence>
<dbReference type="STRING" id="1122124.GCA_000423165_01531"/>
<dbReference type="InterPro" id="IPR009813">
    <property type="entry name" value="Uncharacterised_YebG"/>
</dbReference>
<dbReference type="EMBL" id="PIQE01000002">
    <property type="protein sequence ID" value="RUO72501.1"/>
    <property type="molecule type" value="Genomic_DNA"/>
</dbReference>
<organism evidence="2 3">
    <name type="scientific">Pseudidiomarina sediminum</name>
    <dbReference type="NCBI Taxonomy" id="431675"/>
    <lineage>
        <taxon>Bacteria</taxon>
        <taxon>Pseudomonadati</taxon>
        <taxon>Pseudomonadota</taxon>
        <taxon>Gammaproteobacteria</taxon>
        <taxon>Alteromonadales</taxon>
        <taxon>Idiomarinaceae</taxon>
        <taxon>Pseudidiomarina</taxon>
    </lineage>
</organism>
<evidence type="ECO:0000313" key="2">
    <source>
        <dbReference type="EMBL" id="RUO72501.1"/>
    </source>
</evidence>
<dbReference type="Proteomes" id="UP000287022">
    <property type="component" value="Unassembled WGS sequence"/>
</dbReference>
<name>A0A432Z3Q2_9GAMM</name>
<protein>
    <submittedName>
        <fullName evidence="2">Damage-inducible protein</fullName>
    </submittedName>
</protein>
<accession>A0A432Z3Q2</accession>
<feature type="region of interest" description="Disordered" evidence="1">
    <location>
        <begin position="76"/>
        <end position="107"/>
    </location>
</feature>
<keyword evidence="3" id="KW-1185">Reference proteome</keyword>
<proteinExistence type="predicted"/>
<gene>
    <name evidence="2" type="ORF">CWI80_08085</name>
</gene>
<dbReference type="AlphaFoldDB" id="A0A432Z3Q2"/>
<comment type="caution">
    <text evidence="2">The sequence shown here is derived from an EMBL/GenBank/DDBJ whole genome shotgun (WGS) entry which is preliminary data.</text>
</comment>
<dbReference type="Gene3D" id="1.10.10.710">
    <property type="entry name" value="PSPTO_1197 like"/>
    <property type="match status" value="1"/>
</dbReference>
<evidence type="ECO:0000256" key="1">
    <source>
        <dbReference type="SAM" id="MobiDB-lite"/>
    </source>
</evidence>
<dbReference type="InterPro" id="IPR038627">
    <property type="entry name" value="YebG-like_sf"/>
</dbReference>